<sequence length="115" mass="13082">MIKTGKEILSKELYELQSKKRQVALQRIKNACKFCDFREDSEYEAALISQAQIEVRSLLLLDRLRHAEVTSVPDDETDPVVFGAPVTFIKLPDGDEEVDLVNGTISNEFHLPITY</sequence>
<evidence type="ECO:0000259" key="1">
    <source>
        <dbReference type="Pfam" id="PF03449"/>
    </source>
</evidence>
<dbReference type="PANTHER" id="PTHR30437">
    <property type="entry name" value="TRANSCRIPTION ELONGATION FACTOR GREA"/>
    <property type="match status" value="1"/>
</dbReference>
<proteinExistence type="predicted"/>
<dbReference type="PIRSF" id="PIRSF006092">
    <property type="entry name" value="GreA_GreB"/>
    <property type="match status" value="1"/>
</dbReference>
<keyword evidence="3" id="KW-1185">Reference proteome</keyword>
<accession>A0ABM6JS36</accession>
<reference evidence="2 3" key="1">
    <citation type="submission" date="2016-04" db="EMBL/GenBank/DDBJ databases">
        <title>Comparative Genomics and Epigenetics of Sporosarcina ureae.</title>
        <authorList>
            <person name="Oliver A.S."/>
            <person name="Cooper K.K."/>
        </authorList>
    </citation>
    <scope>NUCLEOTIDE SEQUENCE [LARGE SCALE GENOMIC DNA]</scope>
    <source>
        <strain evidence="2 3">S204</strain>
    </source>
</reference>
<protein>
    <recommendedName>
        <fullName evidence="1">Transcription elongation factor GreA/GreB N-terminal domain-containing protein</fullName>
    </recommendedName>
</protein>
<dbReference type="Gene3D" id="1.10.287.180">
    <property type="entry name" value="Transcription elongation factor, GreA/GreB, N-terminal domain"/>
    <property type="match status" value="1"/>
</dbReference>
<dbReference type="Proteomes" id="UP000192486">
    <property type="component" value="Chromosome"/>
</dbReference>
<dbReference type="PANTHER" id="PTHR30437:SF4">
    <property type="entry name" value="TRANSCRIPTION ELONGATION FACTOR GREA"/>
    <property type="match status" value="1"/>
</dbReference>
<evidence type="ECO:0000313" key="3">
    <source>
        <dbReference type="Proteomes" id="UP000192486"/>
    </source>
</evidence>
<dbReference type="InterPro" id="IPR036805">
    <property type="entry name" value="Tscrpt_elong_fac_GreA/B_N_sf"/>
</dbReference>
<dbReference type="SUPFAM" id="SSF46557">
    <property type="entry name" value="GreA transcript cleavage protein, N-terminal domain"/>
    <property type="match status" value="1"/>
</dbReference>
<dbReference type="RefSeq" id="WP_051210526.1">
    <property type="nucleotide sequence ID" value="NZ_CP015108.1"/>
</dbReference>
<name>A0ABM6JS36_SPOUR</name>
<gene>
    <name evidence="2" type="ORF">SporoS204_01390</name>
</gene>
<dbReference type="InterPro" id="IPR023459">
    <property type="entry name" value="Tscrpt_elong_fac_GreA/B_fam"/>
</dbReference>
<evidence type="ECO:0000313" key="2">
    <source>
        <dbReference type="EMBL" id="ARF12946.1"/>
    </source>
</evidence>
<dbReference type="InterPro" id="IPR022691">
    <property type="entry name" value="Tscrpt_elong_fac_GreA/B_N"/>
</dbReference>
<organism evidence="2 3">
    <name type="scientific">Sporosarcina ureae</name>
    <dbReference type="NCBI Taxonomy" id="1571"/>
    <lineage>
        <taxon>Bacteria</taxon>
        <taxon>Bacillati</taxon>
        <taxon>Bacillota</taxon>
        <taxon>Bacilli</taxon>
        <taxon>Bacillales</taxon>
        <taxon>Caryophanaceae</taxon>
        <taxon>Sporosarcina</taxon>
    </lineage>
</organism>
<dbReference type="EMBL" id="CP015108">
    <property type="protein sequence ID" value="ARF12946.1"/>
    <property type="molecule type" value="Genomic_DNA"/>
</dbReference>
<feature type="domain" description="Transcription elongation factor GreA/GreB N-terminal" evidence="1">
    <location>
        <begin position="3"/>
        <end position="69"/>
    </location>
</feature>
<dbReference type="Pfam" id="PF03449">
    <property type="entry name" value="GreA_GreB_N"/>
    <property type="match status" value="1"/>
</dbReference>